<feature type="transmembrane region" description="Helical" evidence="7">
    <location>
        <begin position="208"/>
        <end position="224"/>
    </location>
</feature>
<evidence type="ECO:0000256" key="3">
    <source>
        <dbReference type="ARBA" id="ARBA00022679"/>
    </source>
</evidence>
<evidence type="ECO:0000256" key="1">
    <source>
        <dbReference type="ARBA" id="ARBA00007150"/>
    </source>
</evidence>
<sequence length="346" mass="40208">MMEHWIINPFEYINVYSTFYLLAIYVGSAIVIYDIYRRRLPILPMLVIMVWGLVFGIIGSKLLTLTPQEFWAGIKSGRVLFIHEKVYIGWLIGGMIGIKIFRRIMGFKFDLFDLFAFALPAGFALMRIGCLLGGCCFGKPTNLSWAIFYAKNSLCYDYHLSKNIINSDAMTSLPVHPAQVYEIIAMILIIIILFYLRRYLKRQGSLGYAFLILHSFFRFFIDFSKEGGTYIWGLKSMQLFMIGVIVIGLPFLLIREKTYKKSVPQTIPVESYKKSLILYLPILLFLSFPKDWLTPAEFRVLVISIILTGVIFIYRGMVYLLKRYRFFIRIPLLLPALPFLRRALIH</sequence>
<evidence type="ECO:0000313" key="8">
    <source>
        <dbReference type="EMBL" id="HDY58637.1"/>
    </source>
</evidence>
<evidence type="ECO:0000256" key="2">
    <source>
        <dbReference type="ARBA" id="ARBA00022475"/>
    </source>
</evidence>
<dbReference type="InterPro" id="IPR001640">
    <property type="entry name" value="Lgt"/>
</dbReference>
<feature type="transmembrane region" description="Helical" evidence="7">
    <location>
        <begin position="114"/>
        <end position="134"/>
    </location>
</feature>
<keyword evidence="3" id="KW-0808">Transferase</keyword>
<feature type="transmembrane region" description="Helical" evidence="7">
    <location>
        <begin position="86"/>
        <end position="102"/>
    </location>
</feature>
<comment type="similarity">
    <text evidence="1">Belongs to the Lgt family.</text>
</comment>
<evidence type="ECO:0000256" key="7">
    <source>
        <dbReference type="SAM" id="Phobius"/>
    </source>
</evidence>
<accession>A0A7V1EHN9</accession>
<dbReference type="AlphaFoldDB" id="A0A7V1EHN9"/>
<feature type="transmembrane region" description="Helical" evidence="7">
    <location>
        <begin position="45"/>
        <end position="66"/>
    </location>
</feature>
<organism evidence="8">
    <name type="scientific">candidate division WOR-3 bacterium</name>
    <dbReference type="NCBI Taxonomy" id="2052148"/>
    <lineage>
        <taxon>Bacteria</taxon>
        <taxon>Bacteria division WOR-3</taxon>
    </lineage>
</organism>
<keyword evidence="2" id="KW-1003">Cell membrane</keyword>
<feature type="transmembrane region" description="Helical" evidence="7">
    <location>
        <begin position="12"/>
        <end position="33"/>
    </location>
</feature>
<evidence type="ECO:0000256" key="4">
    <source>
        <dbReference type="ARBA" id="ARBA00022692"/>
    </source>
</evidence>
<evidence type="ECO:0008006" key="9">
    <source>
        <dbReference type="Google" id="ProtNLM"/>
    </source>
</evidence>
<feature type="transmembrane region" description="Helical" evidence="7">
    <location>
        <begin position="275"/>
        <end position="292"/>
    </location>
</feature>
<keyword evidence="6 7" id="KW-0472">Membrane</keyword>
<dbReference type="PANTHER" id="PTHR30589">
    <property type="entry name" value="PROLIPOPROTEIN DIACYLGLYCERYL TRANSFERASE"/>
    <property type="match status" value="1"/>
</dbReference>
<gene>
    <name evidence="8" type="ORF">ENP86_03680</name>
</gene>
<dbReference type="GO" id="GO:0008961">
    <property type="term" value="F:phosphatidylglycerol-prolipoprotein diacylglyceryl transferase activity"/>
    <property type="evidence" value="ECO:0007669"/>
    <property type="project" value="InterPro"/>
</dbReference>
<name>A0A7V1EHN9_UNCW3</name>
<reference evidence="8" key="1">
    <citation type="journal article" date="2020" name="mSystems">
        <title>Genome- and Community-Level Interaction Insights into Carbon Utilization and Element Cycling Functions of Hydrothermarchaeota in Hydrothermal Sediment.</title>
        <authorList>
            <person name="Zhou Z."/>
            <person name="Liu Y."/>
            <person name="Xu W."/>
            <person name="Pan J."/>
            <person name="Luo Z.H."/>
            <person name="Li M."/>
        </authorList>
    </citation>
    <scope>NUCLEOTIDE SEQUENCE [LARGE SCALE GENOMIC DNA]</scope>
    <source>
        <strain evidence="8">SpSt-258</strain>
    </source>
</reference>
<feature type="transmembrane region" description="Helical" evidence="7">
    <location>
        <begin position="178"/>
        <end position="196"/>
    </location>
</feature>
<keyword evidence="5 7" id="KW-1133">Transmembrane helix</keyword>
<evidence type="ECO:0000256" key="5">
    <source>
        <dbReference type="ARBA" id="ARBA00022989"/>
    </source>
</evidence>
<keyword evidence="4 7" id="KW-0812">Transmembrane</keyword>
<dbReference type="Pfam" id="PF01790">
    <property type="entry name" value="LGT"/>
    <property type="match status" value="1"/>
</dbReference>
<dbReference type="GO" id="GO:0042158">
    <property type="term" value="P:lipoprotein biosynthetic process"/>
    <property type="evidence" value="ECO:0007669"/>
    <property type="project" value="InterPro"/>
</dbReference>
<dbReference type="GO" id="GO:0005886">
    <property type="term" value="C:plasma membrane"/>
    <property type="evidence" value="ECO:0007669"/>
    <property type="project" value="InterPro"/>
</dbReference>
<feature type="transmembrane region" description="Helical" evidence="7">
    <location>
        <begin position="298"/>
        <end position="314"/>
    </location>
</feature>
<feature type="transmembrane region" description="Helical" evidence="7">
    <location>
        <begin position="236"/>
        <end position="254"/>
    </location>
</feature>
<comment type="caution">
    <text evidence="8">The sequence shown here is derived from an EMBL/GenBank/DDBJ whole genome shotgun (WGS) entry which is preliminary data.</text>
</comment>
<dbReference type="PANTHER" id="PTHR30589:SF0">
    <property type="entry name" value="PHOSPHATIDYLGLYCEROL--PROLIPOPROTEIN DIACYLGLYCERYL TRANSFERASE"/>
    <property type="match status" value="1"/>
</dbReference>
<dbReference type="EMBL" id="DSKY01000010">
    <property type="protein sequence ID" value="HDY58637.1"/>
    <property type="molecule type" value="Genomic_DNA"/>
</dbReference>
<evidence type="ECO:0000256" key="6">
    <source>
        <dbReference type="ARBA" id="ARBA00023136"/>
    </source>
</evidence>
<proteinExistence type="inferred from homology"/>
<protein>
    <recommendedName>
        <fullName evidence="9">Prolipoprotein diacylglyceryl transferase</fullName>
    </recommendedName>
</protein>